<reference evidence="5" key="1">
    <citation type="submission" date="2016-10" db="EMBL/GenBank/DDBJ databases">
        <authorList>
            <person name="Varghese N."/>
            <person name="Submissions S."/>
        </authorList>
    </citation>
    <scope>NUCLEOTIDE SEQUENCE [LARGE SCALE GENOMIC DNA]</scope>
    <source>
        <strain evidence="5">CGMCC 4.3568</strain>
    </source>
</reference>
<proteinExistence type="predicted"/>
<dbReference type="GO" id="GO:0016020">
    <property type="term" value="C:membrane"/>
    <property type="evidence" value="ECO:0007669"/>
    <property type="project" value="TreeGrafter"/>
</dbReference>
<feature type="transmembrane region" description="Helical" evidence="2">
    <location>
        <begin position="110"/>
        <end position="128"/>
    </location>
</feature>
<dbReference type="OrthoDB" id="104711at2"/>
<dbReference type="AlphaFoldDB" id="A0A1I0VI63"/>
<dbReference type="RefSeq" id="WP_091669599.1">
    <property type="nucleotide sequence ID" value="NZ_FOKG01000001.1"/>
</dbReference>
<gene>
    <name evidence="4" type="ORF">SAMN05216266_101270</name>
</gene>
<evidence type="ECO:0000259" key="3">
    <source>
        <dbReference type="Pfam" id="PF00487"/>
    </source>
</evidence>
<dbReference type="GO" id="GO:0016717">
    <property type="term" value="F:oxidoreductase activity, acting on paired donors, with oxidation of a pair of donors resulting in the reduction of molecular oxygen to two molecules of water"/>
    <property type="evidence" value="ECO:0007669"/>
    <property type="project" value="TreeGrafter"/>
</dbReference>
<dbReference type="InterPro" id="IPR005804">
    <property type="entry name" value="FA_desaturase_dom"/>
</dbReference>
<dbReference type="STRING" id="490629.SAMN05216266_101270"/>
<feature type="transmembrane region" description="Helical" evidence="2">
    <location>
        <begin position="207"/>
        <end position="225"/>
    </location>
</feature>
<evidence type="ECO:0000313" key="4">
    <source>
        <dbReference type="EMBL" id="SFA76065.1"/>
    </source>
</evidence>
<sequence>MATPGTTSQTTGADRTKPAAQSGHGSDFADLRRLIQHEGLLDRRRGYYAAKVGLNLLAFAAGCAAFALLGDSWWQLLTAVFFAVLFTQLAFVGHDAGHKQIFRTRRANDLVGYAHAGLVGISYGWWIGKHNRHHANPNHEDDDPDLDVPLLAFTRAQSGTRRGFVRWTAKYQAYLFFPLLLLEGLNLHWASIQAVWRGEVKARKVELALLVGHVTGYLTAVFVVLSPPVAIAFIAVHQGLWGVYMGCSFAPNHKGMPTISAGTKLDFLRKQVLTSRNVRGGPWVDFALGGLNYQIEHHLFPSMPRANLRRAQILVRGFCLQRGIDYAQCGLLRSYGYVLQHLHSVGAQLRAHGNHG</sequence>
<dbReference type="Proteomes" id="UP000243799">
    <property type="component" value="Unassembled WGS sequence"/>
</dbReference>
<name>A0A1I0VI63_9PSEU</name>
<keyword evidence="2" id="KW-1133">Transmembrane helix</keyword>
<dbReference type="PANTHER" id="PTHR19353">
    <property type="entry name" value="FATTY ACID DESATURASE 2"/>
    <property type="match status" value="1"/>
</dbReference>
<dbReference type="Pfam" id="PF00487">
    <property type="entry name" value="FA_desaturase"/>
    <property type="match status" value="1"/>
</dbReference>
<feature type="domain" description="Fatty acid desaturase" evidence="3">
    <location>
        <begin position="72"/>
        <end position="327"/>
    </location>
</feature>
<dbReference type="PIRSF" id="PIRSF015921">
    <property type="entry name" value="FA_sphinglp_des"/>
    <property type="match status" value="1"/>
</dbReference>
<feature type="transmembrane region" description="Helical" evidence="2">
    <location>
        <begin position="76"/>
        <end position="98"/>
    </location>
</feature>
<keyword evidence="2" id="KW-0812">Transmembrane</keyword>
<feature type="transmembrane region" description="Helical" evidence="2">
    <location>
        <begin position="52"/>
        <end position="70"/>
    </location>
</feature>
<evidence type="ECO:0000256" key="2">
    <source>
        <dbReference type="SAM" id="Phobius"/>
    </source>
</evidence>
<dbReference type="PANTHER" id="PTHR19353:SF19">
    <property type="entry name" value="DELTA(5) FATTY ACID DESATURASE C-RELATED"/>
    <property type="match status" value="1"/>
</dbReference>
<keyword evidence="5" id="KW-1185">Reference proteome</keyword>
<feature type="region of interest" description="Disordered" evidence="1">
    <location>
        <begin position="1"/>
        <end position="25"/>
    </location>
</feature>
<feature type="compositionally biased region" description="Polar residues" evidence="1">
    <location>
        <begin position="1"/>
        <end position="13"/>
    </location>
</feature>
<accession>A0A1I0VI63</accession>
<dbReference type="CDD" id="cd03506">
    <property type="entry name" value="Delta6-FADS-like"/>
    <property type="match status" value="1"/>
</dbReference>
<organism evidence="4 5">
    <name type="scientific">Amycolatopsis marina</name>
    <dbReference type="NCBI Taxonomy" id="490629"/>
    <lineage>
        <taxon>Bacteria</taxon>
        <taxon>Bacillati</taxon>
        <taxon>Actinomycetota</taxon>
        <taxon>Actinomycetes</taxon>
        <taxon>Pseudonocardiales</taxon>
        <taxon>Pseudonocardiaceae</taxon>
        <taxon>Amycolatopsis</taxon>
    </lineage>
</organism>
<evidence type="ECO:0000313" key="5">
    <source>
        <dbReference type="Proteomes" id="UP000243799"/>
    </source>
</evidence>
<evidence type="ECO:0000256" key="1">
    <source>
        <dbReference type="SAM" id="MobiDB-lite"/>
    </source>
</evidence>
<feature type="transmembrane region" description="Helical" evidence="2">
    <location>
        <begin position="173"/>
        <end position="195"/>
    </location>
</feature>
<dbReference type="GO" id="GO:0008610">
    <property type="term" value="P:lipid biosynthetic process"/>
    <property type="evidence" value="ECO:0007669"/>
    <property type="project" value="UniProtKB-ARBA"/>
</dbReference>
<dbReference type="EMBL" id="FOKG01000001">
    <property type="protein sequence ID" value="SFA76065.1"/>
    <property type="molecule type" value="Genomic_DNA"/>
</dbReference>
<dbReference type="InterPro" id="IPR012171">
    <property type="entry name" value="Fatty_acid_desaturase"/>
</dbReference>
<keyword evidence="2" id="KW-0472">Membrane</keyword>
<protein>
    <submittedName>
        <fullName evidence="4">Fatty acid desaturase</fullName>
    </submittedName>
</protein>